<dbReference type="Proteomes" id="UP000052232">
    <property type="component" value="Unassembled WGS sequence"/>
</dbReference>
<gene>
    <name evidence="2" type="ORF">V473_05385</name>
</gene>
<accession>A0A0J7Y154</accession>
<evidence type="ECO:0000313" key="2">
    <source>
        <dbReference type="EMBL" id="KMS57646.1"/>
    </source>
</evidence>
<dbReference type="PATRIC" id="fig|1420583.3.peg.1084"/>
<comment type="caution">
    <text evidence="2">The sequence shown here is derived from an EMBL/GenBank/DDBJ whole genome shotgun (WGS) entry which is preliminary data.</text>
</comment>
<dbReference type="EMBL" id="JACT01000001">
    <property type="protein sequence ID" value="KMS57646.1"/>
    <property type="molecule type" value="Genomic_DNA"/>
</dbReference>
<keyword evidence="3" id="KW-1185">Reference proteome</keyword>
<reference evidence="2" key="2">
    <citation type="journal article" date="2015" name="G3 (Bethesda)">
        <title>Insights into Ongoing Evolution of the Hexachlorocyclohexane Catabolic Pathway from Comparative Genomics of Ten Sphingomonadaceae Strains.</title>
        <authorList>
            <person name="Pearce S.L."/>
            <person name="Oakeshott J.G."/>
            <person name="Pandey G."/>
        </authorList>
    </citation>
    <scope>NUCLEOTIDE SEQUENCE [LARGE SCALE GENOMIC DNA]</scope>
    <source>
        <strain evidence="2">LL01</strain>
    </source>
</reference>
<dbReference type="InterPro" id="IPR009579">
    <property type="entry name" value="DUF1192"/>
</dbReference>
<sequence>MDLDDDLPNKGDDPLARLLRQDLGPLSVAELDARIRALETEIARTRSTKENAVNHKASAEALFRR</sequence>
<name>A0A0J7Y154_9SPHN</name>
<proteinExistence type="predicted"/>
<dbReference type="STRING" id="1420583.V473_05385"/>
<evidence type="ECO:0008006" key="4">
    <source>
        <dbReference type="Google" id="ProtNLM"/>
    </source>
</evidence>
<dbReference type="AlphaFoldDB" id="A0A0J7Y154"/>
<reference evidence="2" key="1">
    <citation type="submission" date="2014-01" db="EMBL/GenBank/DDBJ databases">
        <authorList>
            <person name="Pearce S."/>
            <person name="Pandey G."/>
            <person name="Oakeshott J."/>
        </authorList>
    </citation>
    <scope>NUCLEOTIDE SEQUENCE</scope>
    <source>
        <strain evidence="2">LL01</strain>
    </source>
</reference>
<protein>
    <recommendedName>
        <fullName evidence="4">DUF1192 domain-containing protein</fullName>
    </recommendedName>
</protein>
<dbReference type="Pfam" id="PF06698">
    <property type="entry name" value="DUF1192"/>
    <property type="match status" value="1"/>
</dbReference>
<evidence type="ECO:0000313" key="3">
    <source>
        <dbReference type="Proteomes" id="UP000052232"/>
    </source>
</evidence>
<feature type="coiled-coil region" evidence="1">
    <location>
        <begin position="28"/>
        <end position="55"/>
    </location>
</feature>
<keyword evidence="1" id="KW-0175">Coiled coil</keyword>
<dbReference type="RefSeq" id="WP_082679100.1">
    <property type="nucleotide sequence ID" value="NZ_KQ130434.1"/>
</dbReference>
<organism evidence="2 3">
    <name type="scientific">Sphingobium cupriresistens LL01</name>
    <dbReference type="NCBI Taxonomy" id="1420583"/>
    <lineage>
        <taxon>Bacteria</taxon>
        <taxon>Pseudomonadati</taxon>
        <taxon>Pseudomonadota</taxon>
        <taxon>Alphaproteobacteria</taxon>
        <taxon>Sphingomonadales</taxon>
        <taxon>Sphingomonadaceae</taxon>
        <taxon>Sphingobium</taxon>
    </lineage>
</organism>
<evidence type="ECO:0000256" key="1">
    <source>
        <dbReference type="SAM" id="Coils"/>
    </source>
</evidence>